<dbReference type="Proteomes" id="UP000054995">
    <property type="component" value="Unassembled WGS sequence"/>
</dbReference>
<sequence>MQLILQIPDASDHNQTIDESPENFNLSINNTIIFAVYRNVLFMHNKYIYIIKRAFNEKYTSYCCSSSYAYQRDDVKISFSISMLKY</sequence>
<organism evidence="1 2">
    <name type="scientific">Trichinella pseudospiralis</name>
    <name type="common">Parasitic roundworm</name>
    <dbReference type="NCBI Taxonomy" id="6337"/>
    <lineage>
        <taxon>Eukaryota</taxon>
        <taxon>Metazoa</taxon>
        <taxon>Ecdysozoa</taxon>
        <taxon>Nematoda</taxon>
        <taxon>Enoplea</taxon>
        <taxon>Dorylaimia</taxon>
        <taxon>Trichinellida</taxon>
        <taxon>Trichinellidae</taxon>
        <taxon>Trichinella</taxon>
    </lineage>
</organism>
<proteinExistence type="predicted"/>
<dbReference type="AlphaFoldDB" id="A0A0V1FIF7"/>
<dbReference type="EMBL" id="JYDT01000084">
    <property type="protein sequence ID" value="KRY85758.1"/>
    <property type="molecule type" value="Genomic_DNA"/>
</dbReference>
<accession>A0A0V1FIF7</accession>
<gene>
    <name evidence="1" type="ORF">T4D_16158</name>
</gene>
<reference evidence="1 2" key="1">
    <citation type="submission" date="2015-01" db="EMBL/GenBank/DDBJ databases">
        <title>Evolution of Trichinella species and genotypes.</title>
        <authorList>
            <person name="Korhonen P.K."/>
            <person name="Edoardo P."/>
            <person name="Giuseppe L.R."/>
            <person name="Gasser R.B."/>
        </authorList>
    </citation>
    <scope>NUCLEOTIDE SEQUENCE [LARGE SCALE GENOMIC DNA]</scope>
    <source>
        <strain evidence="1">ISS470</strain>
    </source>
</reference>
<name>A0A0V1FIF7_TRIPS</name>
<evidence type="ECO:0000313" key="2">
    <source>
        <dbReference type="Proteomes" id="UP000054995"/>
    </source>
</evidence>
<evidence type="ECO:0000313" key="1">
    <source>
        <dbReference type="EMBL" id="KRY85758.1"/>
    </source>
</evidence>
<keyword evidence="2" id="KW-1185">Reference proteome</keyword>
<protein>
    <submittedName>
        <fullName evidence="1">Uncharacterized protein</fullName>
    </submittedName>
</protein>
<comment type="caution">
    <text evidence="1">The sequence shown here is derived from an EMBL/GenBank/DDBJ whole genome shotgun (WGS) entry which is preliminary data.</text>
</comment>